<dbReference type="EMBL" id="VSSQ01000760">
    <property type="protein sequence ID" value="MPM00904.1"/>
    <property type="molecule type" value="Genomic_DNA"/>
</dbReference>
<evidence type="ECO:0000256" key="8">
    <source>
        <dbReference type="ARBA" id="ARBA00023102"/>
    </source>
</evidence>
<dbReference type="Pfam" id="PF00977">
    <property type="entry name" value="His_biosynth"/>
    <property type="match status" value="1"/>
</dbReference>
<evidence type="ECO:0000313" key="10">
    <source>
        <dbReference type="EMBL" id="MPM00904.1"/>
    </source>
</evidence>
<keyword evidence="8" id="KW-0368">Histidine biosynthesis</keyword>
<comment type="subcellular location">
    <subcellularLocation>
        <location evidence="2">Cytoplasm</location>
    </subcellularLocation>
</comment>
<dbReference type="GO" id="GO:0005737">
    <property type="term" value="C:cytoplasm"/>
    <property type="evidence" value="ECO:0007669"/>
    <property type="project" value="UniProtKB-SubCell"/>
</dbReference>
<dbReference type="UniPathway" id="UPA00031">
    <property type="reaction ID" value="UER00009"/>
</dbReference>
<dbReference type="InterPro" id="IPR006062">
    <property type="entry name" value="His_biosynth"/>
</dbReference>
<dbReference type="HAMAP" id="MF_01014">
    <property type="entry name" value="HisA"/>
    <property type="match status" value="1"/>
</dbReference>
<dbReference type="AlphaFoldDB" id="A0A644WF20"/>
<dbReference type="InterPro" id="IPR013785">
    <property type="entry name" value="Aldolase_TIM"/>
</dbReference>
<comment type="caution">
    <text evidence="10">The sequence shown here is derived from an EMBL/GenBank/DDBJ whole genome shotgun (WGS) entry which is preliminary data.</text>
</comment>
<dbReference type="NCBIfam" id="TIGR00007">
    <property type="entry name" value="1-(5-phosphoribosyl)-5-[(5-phosphoribosylamino)methylideneamino]imidazole-4-carboxamide isomerase"/>
    <property type="match status" value="1"/>
</dbReference>
<dbReference type="SUPFAM" id="SSF51366">
    <property type="entry name" value="Ribulose-phoshate binding barrel"/>
    <property type="match status" value="1"/>
</dbReference>
<protein>
    <recommendedName>
        <fullName evidence="5">1-(5-phosphoribosyl)-5-[(5-phosphoribosylamino)methylideneamino]imidazole-4-carboxamideisomerase</fullName>
        <ecNumber evidence="5">5.3.1.16</ecNumber>
    </recommendedName>
</protein>
<gene>
    <name evidence="10" type="primary">hisA_13</name>
    <name evidence="10" type="ORF">SDC9_47137</name>
</gene>
<dbReference type="InterPro" id="IPR006063">
    <property type="entry name" value="HisA_bact_arch"/>
</dbReference>
<comment type="similarity">
    <text evidence="4">Belongs to the HisA/HisF family.</text>
</comment>
<evidence type="ECO:0000256" key="1">
    <source>
        <dbReference type="ARBA" id="ARBA00000901"/>
    </source>
</evidence>
<dbReference type="InterPro" id="IPR044524">
    <property type="entry name" value="Isoase_HisA-like"/>
</dbReference>
<dbReference type="InterPro" id="IPR023016">
    <property type="entry name" value="HisA/PriA"/>
</dbReference>
<keyword evidence="7" id="KW-0028">Amino-acid biosynthesis</keyword>
<dbReference type="FunFam" id="3.20.20.70:FF:000009">
    <property type="entry name" value="1-(5-phosphoribosyl)-5-[(5-phosphoribosylamino)methylideneamino] imidazole-4-carboxamide isomerase"/>
    <property type="match status" value="1"/>
</dbReference>
<dbReference type="GO" id="GO:0003949">
    <property type="term" value="F:1-(5-phosphoribosyl)-5-[(5-phosphoribosylamino)methylideneamino]imidazole-4-carboxamide isomerase activity"/>
    <property type="evidence" value="ECO:0007669"/>
    <property type="project" value="UniProtKB-EC"/>
</dbReference>
<dbReference type="EC" id="5.3.1.16" evidence="5"/>
<dbReference type="CDD" id="cd04732">
    <property type="entry name" value="HisA"/>
    <property type="match status" value="1"/>
</dbReference>
<dbReference type="GO" id="GO:0000105">
    <property type="term" value="P:L-histidine biosynthetic process"/>
    <property type="evidence" value="ECO:0007669"/>
    <property type="project" value="UniProtKB-UniPathway"/>
</dbReference>
<dbReference type="InterPro" id="IPR011060">
    <property type="entry name" value="RibuloseP-bd_barrel"/>
</dbReference>
<comment type="catalytic activity">
    <reaction evidence="1">
        <text>1-(5-phospho-beta-D-ribosyl)-5-[(5-phospho-beta-D-ribosylamino)methylideneamino]imidazole-4-carboxamide = 5-[(5-phospho-1-deoxy-D-ribulos-1-ylimino)methylamino]-1-(5-phospho-beta-D-ribosyl)imidazole-4-carboxamide</text>
        <dbReference type="Rhea" id="RHEA:15469"/>
        <dbReference type="ChEBI" id="CHEBI:58435"/>
        <dbReference type="ChEBI" id="CHEBI:58525"/>
        <dbReference type="EC" id="5.3.1.16"/>
    </reaction>
</comment>
<dbReference type="PANTHER" id="PTHR43090">
    <property type="entry name" value="1-(5-PHOSPHORIBOSYL)-5-[(5-PHOSPHORIBOSYLAMINO)METHYLIDENEAMINO] IMIDAZOLE-4-CARBOXAMIDE ISOMERASE"/>
    <property type="match status" value="1"/>
</dbReference>
<sequence length="239" mass="25373">MILLPAIDLFEGKAVRLLRGDYKQMTVYGEPLELAEAFVSAGAEYLHMVDLEGAKSGTTPNFEIVKKIAQTSGLNVEIGGGIRSEETIARYLEAGVSRVILGTVAATDLDFTARMVRRYGEAIAVGVDLNDGLVAVKGWTETSGLSGLAFCKSLEEIGVQTVICTDIQKDGAMNGTNRALYQTLSESFSMRFIASGGVSSMEDILALKALNLYGAIVGKAYYTGAVDLKAAILAAKNEA</sequence>
<organism evidence="10">
    <name type="scientific">bioreactor metagenome</name>
    <dbReference type="NCBI Taxonomy" id="1076179"/>
    <lineage>
        <taxon>unclassified sequences</taxon>
        <taxon>metagenomes</taxon>
        <taxon>ecological metagenomes</taxon>
    </lineage>
</organism>
<evidence type="ECO:0000256" key="9">
    <source>
        <dbReference type="ARBA" id="ARBA00023235"/>
    </source>
</evidence>
<dbReference type="PANTHER" id="PTHR43090:SF2">
    <property type="entry name" value="1-(5-PHOSPHORIBOSYL)-5-[(5-PHOSPHORIBOSYLAMINO)METHYLIDENEAMINO] IMIDAZOLE-4-CARBOXAMIDE ISOMERASE"/>
    <property type="match status" value="1"/>
</dbReference>
<evidence type="ECO:0000256" key="2">
    <source>
        <dbReference type="ARBA" id="ARBA00004496"/>
    </source>
</evidence>
<evidence type="ECO:0000256" key="6">
    <source>
        <dbReference type="ARBA" id="ARBA00022490"/>
    </source>
</evidence>
<evidence type="ECO:0000256" key="5">
    <source>
        <dbReference type="ARBA" id="ARBA00012550"/>
    </source>
</evidence>
<accession>A0A644WF20</accession>
<keyword evidence="6" id="KW-0963">Cytoplasm</keyword>
<comment type="pathway">
    <text evidence="3">Amino-acid biosynthesis; L-histidine biosynthesis; L-histidine from 5-phospho-alpha-D-ribose 1-diphosphate: step 4/9.</text>
</comment>
<reference evidence="10" key="1">
    <citation type="submission" date="2019-08" db="EMBL/GenBank/DDBJ databases">
        <authorList>
            <person name="Kucharzyk K."/>
            <person name="Murdoch R.W."/>
            <person name="Higgins S."/>
            <person name="Loffler F."/>
        </authorList>
    </citation>
    <scope>NUCLEOTIDE SEQUENCE</scope>
</reference>
<dbReference type="Gene3D" id="3.20.20.70">
    <property type="entry name" value="Aldolase class I"/>
    <property type="match status" value="1"/>
</dbReference>
<keyword evidence="9 10" id="KW-0413">Isomerase</keyword>
<evidence type="ECO:0000256" key="3">
    <source>
        <dbReference type="ARBA" id="ARBA00005133"/>
    </source>
</evidence>
<evidence type="ECO:0000256" key="7">
    <source>
        <dbReference type="ARBA" id="ARBA00022605"/>
    </source>
</evidence>
<name>A0A644WF20_9ZZZZ</name>
<evidence type="ECO:0000256" key="4">
    <source>
        <dbReference type="ARBA" id="ARBA00009667"/>
    </source>
</evidence>
<dbReference type="GO" id="GO:0000162">
    <property type="term" value="P:L-tryptophan biosynthetic process"/>
    <property type="evidence" value="ECO:0007669"/>
    <property type="project" value="TreeGrafter"/>
</dbReference>
<proteinExistence type="inferred from homology"/>